<feature type="binding site" evidence="5">
    <location>
        <position position="223"/>
    </location>
    <ligand>
        <name>isopentenyl diphosphate</name>
        <dbReference type="ChEBI" id="CHEBI:128769"/>
    </ligand>
</feature>
<feature type="binding site" evidence="5">
    <location>
        <position position="223"/>
    </location>
    <ligand>
        <name>(2E)-4-hydroxy-3-methylbut-2-enyl diphosphate</name>
        <dbReference type="ChEBI" id="CHEBI:128753"/>
    </ligand>
</feature>
<comment type="similarity">
    <text evidence="5">Belongs to the IspH family.</text>
</comment>
<dbReference type="InterPro" id="IPR003451">
    <property type="entry name" value="LytB/IspH"/>
</dbReference>
<evidence type="ECO:0000256" key="4">
    <source>
        <dbReference type="ARBA" id="ARBA00023014"/>
    </source>
</evidence>
<comment type="function">
    <text evidence="5">Catalyzes the conversion of 1-hydroxy-2-methyl-2-(E)-butenyl 4-diphosphate (HMBPP) into a mixture of isopentenyl diphosphate (IPP) and dimethylallyl diphosphate (DMAPP). Acts in the terminal step of the DOXP/MEP pathway for isoprenoid precursor biosynthesis.</text>
</comment>
<evidence type="ECO:0000256" key="1">
    <source>
        <dbReference type="ARBA" id="ARBA00022485"/>
    </source>
</evidence>
<dbReference type="CDD" id="cd13944">
    <property type="entry name" value="lytB_ispH"/>
    <property type="match status" value="1"/>
</dbReference>
<dbReference type="NCBIfam" id="NF002188">
    <property type="entry name" value="PRK01045.1-2"/>
    <property type="match status" value="1"/>
</dbReference>
<feature type="binding site" evidence="5">
    <location>
        <position position="41"/>
    </location>
    <ligand>
        <name>(2E)-4-hydroxy-3-methylbut-2-enyl diphosphate</name>
        <dbReference type="ChEBI" id="CHEBI:128753"/>
    </ligand>
</feature>
<dbReference type="NCBIfam" id="TIGR00216">
    <property type="entry name" value="ispH_lytB"/>
    <property type="match status" value="1"/>
</dbReference>
<keyword evidence="2 5" id="KW-0479">Metal-binding</keyword>
<dbReference type="GO" id="GO:0051539">
    <property type="term" value="F:4 iron, 4 sulfur cluster binding"/>
    <property type="evidence" value="ECO:0007669"/>
    <property type="project" value="UniProtKB-UniRule"/>
</dbReference>
<reference evidence="6 7" key="1">
    <citation type="journal article" date="2017" name="ISME J.">
        <title>An acid-tolerant ammonia-oxidizing ?-proteobacterium from soil.</title>
        <authorList>
            <person name="Hayatsu M."/>
            <person name="Tago K."/>
            <person name="Uchiyama I."/>
            <person name="Toyoda A."/>
            <person name="Wang Y."/>
            <person name="Shimomura Y."/>
            <person name="Okubo T."/>
            <person name="Kurisu F."/>
            <person name="Hirono Y."/>
            <person name="Nonaka K."/>
            <person name="Akiyama H."/>
            <person name="Itoh T."/>
            <person name="Takami H."/>
        </authorList>
    </citation>
    <scope>NUCLEOTIDE SEQUENCE [LARGE SCALE GENOMIC DNA]</scope>
    <source>
        <strain evidence="6 7">TAO100</strain>
    </source>
</reference>
<name>A0A1Q2SN41_9GAMM</name>
<dbReference type="GO" id="GO:0051745">
    <property type="term" value="F:4-hydroxy-3-methylbut-2-enyl diphosphate reductase activity"/>
    <property type="evidence" value="ECO:0007669"/>
    <property type="project" value="UniProtKB-UniRule"/>
</dbReference>
<dbReference type="GO" id="GO:0019288">
    <property type="term" value="P:isopentenyl diphosphate biosynthetic process, methylerythritol 4-phosphate pathway"/>
    <property type="evidence" value="ECO:0007669"/>
    <property type="project" value="UniProtKB-UniRule"/>
</dbReference>
<comment type="cofactor">
    <cofactor evidence="5">
        <name>[4Fe-4S] cluster</name>
        <dbReference type="ChEBI" id="CHEBI:49883"/>
    </cofactor>
    <text evidence="5">Binds 1 [4Fe-4S] cluster per subunit.</text>
</comment>
<gene>
    <name evidence="5" type="primary">ispH</name>
    <name evidence="6" type="ORF">TAO_1149</name>
</gene>
<dbReference type="GO" id="GO:0050992">
    <property type="term" value="P:dimethylallyl diphosphate biosynthetic process"/>
    <property type="evidence" value="ECO:0007669"/>
    <property type="project" value="UniProtKB-UniRule"/>
</dbReference>
<accession>A0A1Q2SN41</accession>
<dbReference type="GO" id="GO:0046872">
    <property type="term" value="F:metal ion binding"/>
    <property type="evidence" value="ECO:0007669"/>
    <property type="project" value="UniProtKB-KW"/>
</dbReference>
<dbReference type="AlphaFoldDB" id="A0A1Q2SN41"/>
<feature type="binding site" evidence="5">
    <location>
        <position position="74"/>
    </location>
    <ligand>
        <name>isopentenyl diphosphate</name>
        <dbReference type="ChEBI" id="CHEBI:128769"/>
    </ligand>
</feature>
<keyword evidence="4 5" id="KW-0411">Iron-sulfur</keyword>
<dbReference type="PANTHER" id="PTHR30426:SF0">
    <property type="entry name" value="4-HYDROXY-3-METHYLBUT-2-ENYL DIPHOSPHATE REDUCTASE"/>
    <property type="match status" value="1"/>
</dbReference>
<comment type="catalytic activity">
    <reaction evidence="5">
        <text>dimethylallyl diphosphate + 2 oxidized [2Fe-2S]-[ferredoxin] + H2O = (2E)-4-hydroxy-3-methylbut-2-enyl diphosphate + 2 reduced [2Fe-2S]-[ferredoxin] + 2 H(+)</text>
        <dbReference type="Rhea" id="RHEA:24825"/>
        <dbReference type="Rhea" id="RHEA-COMP:10000"/>
        <dbReference type="Rhea" id="RHEA-COMP:10001"/>
        <dbReference type="ChEBI" id="CHEBI:15377"/>
        <dbReference type="ChEBI" id="CHEBI:15378"/>
        <dbReference type="ChEBI" id="CHEBI:33737"/>
        <dbReference type="ChEBI" id="CHEBI:33738"/>
        <dbReference type="ChEBI" id="CHEBI:57623"/>
        <dbReference type="ChEBI" id="CHEBI:128753"/>
        <dbReference type="EC" id="1.17.7.4"/>
    </reaction>
</comment>
<feature type="binding site" evidence="5">
    <location>
        <position position="74"/>
    </location>
    <ligand>
        <name>dimethylallyl diphosphate</name>
        <dbReference type="ChEBI" id="CHEBI:57623"/>
    </ligand>
</feature>
<feature type="binding site" evidence="5">
    <location>
        <position position="222"/>
    </location>
    <ligand>
        <name>dimethylallyl diphosphate</name>
        <dbReference type="ChEBI" id="CHEBI:57623"/>
    </ligand>
</feature>
<proteinExistence type="inferred from homology"/>
<dbReference type="NCBIfam" id="NF002190">
    <property type="entry name" value="PRK01045.1-4"/>
    <property type="match status" value="1"/>
</dbReference>
<comment type="pathway">
    <text evidence="5">Isoprenoid biosynthesis; dimethylallyl diphosphate biosynthesis; dimethylallyl diphosphate from (2E)-4-hydroxy-3-methylbutenyl diphosphate: step 1/1.</text>
</comment>
<dbReference type="EC" id="1.17.7.4" evidence="5"/>
<evidence type="ECO:0000256" key="5">
    <source>
        <dbReference type="HAMAP-Rule" id="MF_00191"/>
    </source>
</evidence>
<feature type="binding site" evidence="5">
    <location>
        <position position="224"/>
    </location>
    <ligand>
        <name>dimethylallyl diphosphate</name>
        <dbReference type="ChEBI" id="CHEBI:57623"/>
    </ligand>
</feature>
<dbReference type="HAMAP" id="MF_00191">
    <property type="entry name" value="IspH"/>
    <property type="match status" value="1"/>
</dbReference>
<evidence type="ECO:0000313" key="6">
    <source>
        <dbReference type="EMBL" id="BAW80519.1"/>
    </source>
</evidence>
<keyword evidence="7" id="KW-1185">Reference proteome</keyword>
<comment type="catalytic activity">
    <reaction evidence="5">
        <text>isopentenyl diphosphate + 2 oxidized [2Fe-2S]-[ferredoxin] + H2O = (2E)-4-hydroxy-3-methylbut-2-enyl diphosphate + 2 reduced [2Fe-2S]-[ferredoxin] + 2 H(+)</text>
        <dbReference type="Rhea" id="RHEA:24488"/>
        <dbReference type="Rhea" id="RHEA-COMP:10000"/>
        <dbReference type="Rhea" id="RHEA-COMP:10001"/>
        <dbReference type="ChEBI" id="CHEBI:15377"/>
        <dbReference type="ChEBI" id="CHEBI:15378"/>
        <dbReference type="ChEBI" id="CHEBI:33737"/>
        <dbReference type="ChEBI" id="CHEBI:33738"/>
        <dbReference type="ChEBI" id="CHEBI:128753"/>
        <dbReference type="ChEBI" id="CHEBI:128769"/>
        <dbReference type="EC" id="1.17.7.4"/>
    </reaction>
</comment>
<dbReference type="OrthoDB" id="9804068at2"/>
<feature type="binding site" evidence="5">
    <location>
        <position position="12"/>
    </location>
    <ligand>
        <name>[4Fe-4S] cluster</name>
        <dbReference type="ChEBI" id="CHEBI:49883"/>
    </ligand>
</feature>
<keyword evidence="5" id="KW-0414">Isoprene biosynthesis</keyword>
<feature type="binding site" evidence="5">
    <location>
        <position position="96"/>
    </location>
    <ligand>
        <name>[4Fe-4S] cluster</name>
        <dbReference type="ChEBI" id="CHEBI:49883"/>
    </ligand>
</feature>
<feature type="binding site" evidence="5">
    <location>
        <position position="124"/>
    </location>
    <ligand>
        <name>(2E)-4-hydroxy-3-methylbut-2-enyl diphosphate</name>
        <dbReference type="ChEBI" id="CHEBI:128753"/>
    </ligand>
</feature>
<dbReference type="UniPathway" id="UPA00056">
    <property type="reaction ID" value="UER00097"/>
</dbReference>
<dbReference type="Gene3D" id="3.40.1010.20">
    <property type="entry name" value="4-hydroxy-3-methylbut-2-enyl diphosphate reductase, catalytic domain"/>
    <property type="match status" value="2"/>
</dbReference>
<dbReference type="UniPathway" id="UPA00059">
    <property type="reaction ID" value="UER00105"/>
</dbReference>
<dbReference type="KEGG" id="ntt:TAO_1149"/>
<protein>
    <recommendedName>
        <fullName evidence="5">4-hydroxy-3-methylbut-2-enyl diphosphate reductase</fullName>
        <shortName evidence="5">HMBPP reductase</shortName>
        <ecNumber evidence="5">1.17.7.4</ecNumber>
    </recommendedName>
</protein>
<feature type="binding site" evidence="5">
    <location>
        <position position="224"/>
    </location>
    <ligand>
        <name>isopentenyl diphosphate</name>
        <dbReference type="ChEBI" id="CHEBI:128769"/>
    </ligand>
</feature>
<feature type="binding site" evidence="5">
    <location>
        <position position="41"/>
    </location>
    <ligand>
        <name>isopentenyl diphosphate</name>
        <dbReference type="ChEBI" id="CHEBI:128769"/>
    </ligand>
</feature>
<feature type="binding site" evidence="5">
    <location>
        <position position="164"/>
    </location>
    <ligand>
        <name>(2E)-4-hydroxy-3-methylbut-2-enyl diphosphate</name>
        <dbReference type="ChEBI" id="CHEBI:128753"/>
    </ligand>
</feature>
<organism evidence="6 7">
    <name type="scientific">Candidatus Nitrosoglobus terrae</name>
    <dbReference type="NCBI Taxonomy" id="1630141"/>
    <lineage>
        <taxon>Bacteria</taxon>
        <taxon>Pseudomonadati</taxon>
        <taxon>Pseudomonadota</taxon>
        <taxon>Gammaproteobacteria</taxon>
        <taxon>Chromatiales</taxon>
        <taxon>Chromatiaceae</taxon>
        <taxon>Candidatus Nitrosoglobus</taxon>
    </lineage>
</organism>
<feature type="binding site" evidence="5">
    <location>
        <position position="266"/>
    </location>
    <ligand>
        <name>(2E)-4-hydroxy-3-methylbut-2-enyl diphosphate</name>
        <dbReference type="ChEBI" id="CHEBI:128753"/>
    </ligand>
</feature>
<feature type="binding site" evidence="5">
    <location>
        <position position="266"/>
    </location>
    <ligand>
        <name>dimethylallyl diphosphate</name>
        <dbReference type="ChEBI" id="CHEBI:57623"/>
    </ligand>
</feature>
<dbReference type="GO" id="GO:0016114">
    <property type="term" value="P:terpenoid biosynthetic process"/>
    <property type="evidence" value="ECO:0007669"/>
    <property type="project" value="UniProtKB-UniRule"/>
</dbReference>
<feature type="binding site" evidence="5">
    <location>
        <position position="124"/>
    </location>
    <ligand>
        <name>dimethylallyl diphosphate</name>
        <dbReference type="ChEBI" id="CHEBI:57623"/>
    </ligand>
</feature>
<feature type="binding site" evidence="5">
    <location>
        <position position="224"/>
    </location>
    <ligand>
        <name>(2E)-4-hydroxy-3-methylbut-2-enyl diphosphate</name>
        <dbReference type="ChEBI" id="CHEBI:128753"/>
    </ligand>
</feature>
<dbReference type="PANTHER" id="PTHR30426">
    <property type="entry name" value="4-HYDROXY-3-METHYLBUT-2-ENYL DIPHOSPHATE REDUCTASE"/>
    <property type="match status" value="1"/>
</dbReference>
<feature type="binding site" evidence="5">
    <location>
        <position position="194"/>
    </location>
    <ligand>
        <name>[4Fe-4S] cluster</name>
        <dbReference type="ChEBI" id="CHEBI:49883"/>
    </ligand>
</feature>
<feature type="binding site" evidence="5">
    <location>
        <position position="41"/>
    </location>
    <ligand>
        <name>dimethylallyl diphosphate</name>
        <dbReference type="ChEBI" id="CHEBI:57623"/>
    </ligand>
</feature>
<feature type="binding site" evidence="5">
    <location>
        <position position="223"/>
    </location>
    <ligand>
        <name>dimethylallyl diphosphate</name>
        <dbReference type="ChEBI" id="CHEBI:57623"/>
    </ligand>
</feature>
<feature type="active site" description="Proton donor" evidence="5">
    <location>
        <position position="126"/>
    </location>
</feature>
<dbReference type="EMBL" id="AP014836">
    <property type="protein sequence ID" value="BAW80519.1"/>
    <property type="molecule type" value="Genomic_DNA"/>
</dbReference>
<evidence type="ECO:0000256" key="3">
    <source>
        <dbReference type="ARBA" id="ARBA00023004"/>
    </source>
</evidence>
<keyword evidence="3 5" id="KW-0408">Iron</keyword>
<evidence type="ECO:0000256" key="2">
    <source>
        <dbReference type="ARBA" id="ARBA00022723"/>
    </source>
</evidence>
<feature type="binding site" evidence="5">
    <location>
        <position position="74"/>
    </location>
    <ligand>
        <name>(2E)-4-hydroxy-3-methylbut-2-enyl diphosphate</name>
        <dbReference type="ChEBI" id="CHEBI:128753"/>
    </ligand>
</feature>
<sequence length="320" mass="35253">MKVTLSQPRGFCAGVVRAIEIVEQALEIYGAPIYVLHEIVHNQHVVQDLKQRGVIFTEDLGSIPSGSVTIFSAHGVSTTIVESAKNTSLHIIDATCPLVTKVHLQAQKYHRQGDELIIIGHAGHPEVEGTRGRVNGMVHVIESIEEAETIAVKDPERLAYVTQTTLSIDDTRGVVDALKRRFPKIHGPELDDICYATQNRQNAVREMSKEIDILLVVGARNSSNSNRLREVGEQNGVTAYLIQDSQDLDSIWFTPQSRVGITAGASTPEVLVQEVLNKLRSYGVDEVRDLDGVQESINFRLPATLLRAKLKQQAIDSANK</sequence>
<dbReference type="Gene3D" id="3.40.50.11270">
    <property type="match status" value="1"/>
</dbReference>
<feature type="binding site" evidence="5">
    <location>
        <position position="266"/>
    </location>
    <ligand>
        <name>isopentenyl diphosphate</name>
        <dbReference type="ChEBI" id="CHEBI:128769"/>
    </ligand>
</feature>
<feature type="binding site" evidence="5">
    <location>
        <position position="124"/>
    </location>
    <ligand>
        <name>isopentenyl diphosphate</name>
        <dbReference type="ChEBI" id="CHEBI:128769"/>
    </ligand>
</feature>
<feature type="binding site" evidence="5">
    <location>
        <position position="222"/>
    </location>
    <ligand>
        <name>(2E)-4-hydroxy-3-methylbut-2-enyl diphosphate</name>
        <dbReference type="ChEBI" id="CHEBI:128753"/>
    </ligand>
</feature>
<evidence type="ECO:0000313" key="7">
    <source>
        <dbReference type="Proteomes" id="UP000243679"/>
    </source>
</evidence>
<dbReference type="Pfam" id="PF02401">
    <property type="entry name" value="LYTB"/>
    <property type="match status" value="1"/>
</dbReference>
<feature type="binding site" evidence="5">
    <location>
        <position position="222"/>
    </location>
    <ligand>
        <name>isopentenyl diphosphate</name>
        <dbReference type="ChEBI" id="CHEBI:128769"/>
    </ligand>
</feature>
<dbReference type="RefSeq" id="WP_096527060.1">
    <property type="nucleotide sequence ID" value="NZ_AP014836.1"/>
</dbReference>
<keyword evidence="1 5" id="KW-0004">4Fe-4S</keyword>
<comment type="pathway">
    <text evidence="5">Isoprenoid biosynthesis; isopentenyl diphosphate biosynthesis via DXP pathway; isopentenyl diphosphate from 1-deoxy-D-xylulose 5-phosphate: step 6/6.</text>
</comment>
<keyword evidence="5" id="KW-0560">Oxidoreductase</keyword>
<dbReference type="Proteomes" id="UP000243679">
    <property type="component" value="Chromosome"/>
</dbReference>